<evidence type="ECO:0000256" key="3">
    <source>
        <dbReference type="ARBA" id="ARBA00022723"/>
    </source>
</evidence>
<dbReference type="Pfam" id="PF19086">
    <property type="entry name" value="Terpene_syn_C_2"/>
    <property type="match status" value="1"/>
</dbReference>
<dbReference type="PANTHER" id="PTHR35201:SF4">
    <property type="entry name" value="BETA-PINACENE SYNTHASE-RELATED"/>
    <property type="match status" value="1"/>
</dbReference>
<comment type="cofactor">
    <cofactor evidence="1 6">
        <name>Mg(2+)</name>
        <dbReference type="ChEBI" id="CHEBI:18420"/>
    </cofactor>
</comment>
<dbReference type="EC" id="4.2.3.-" evidence="6"/>
<evidence type="ECO:0000256" key="6">
    <source>
        <dbReference type="RuleBase" id="RU366034"/>
    </source>
</evidence>
<reference evidence="7" key="1">
    <citation type="submission" date="2023-03" db="EMBL/GenBank/DDBJ databases">
        <title>Massive genome expansion in bonnet fungi (Mycena s.s.) driven by repeated elements and novel gene families across ecological guilds.</title>
        <authorList>
            <consortium name="Lawrence Berkeley National Laboratory"/>
            <person name="Harder C.B."/>
            <person name="Miyauchi S."/>
            <person name="Viragh M."/>
            <person name="Kuo A."/>
            <person name="Thoen E."/>
            <person name="Andreopoulos B."/>
            <person name="Lu D."/>
            <person name="Skrede I."/>
            <person name="Drula E."/>
            <person name="Henrissat B."/>
            <person name="Morin E."/>
            <person name="Kohler A."/>
            <person name="Barry K."/>
            <person name="LaButti K."/>
            <person name="Morin E."/>
            <person name="Salamov A."/>
            <person name="Lipzen A."/>
            <person name="Mereny Z."/>
            <person name="Hegedus B."/>
            <person name="Baldrian P."/>
            <person name="Stursova M."/>
            <person name="Weitz H."/>
            <person name="Taylor A."/>
            <person name="Grigoriev I.V."/>
            <person name="Nagy L.G."/>
            <person name="Martin F."/>
            <person name="Kauserud H."/>
        </authorList>
    </citation>
    <scope>NUCLEOTIDE SEQUENCE</scope>
    <source>
        <strain evidence="7">CBHHK067</strain>
    </source>
</reference>
<organism evidence="7 8">
    <name type="scientific">Mycena rosella</name>
    <name type="common">Pink bonnet</name>
    <name type="synonym">Agaricus rosellus</name>
    <dbReference type="NCBI Taxonomy" id="1033263"/>
    <lineage>
        <taxon>Eukaryota</taxon>
        <taxon>Fungi</taxon>
        <taxon>Dikarya</taxon>
        <taxon>Basidiomycota</taxon>
        <taxon>Agaricomycotina</taxon>
        <taxon>Agaricomycetes</taxon>
        <taxon>Agaricomycetidae</taxon>
        <taxon>Agaricales</taxon>
        <taxon>Marasmiineae</taxon>
        <taxon>Mycenaceae</taxon>
        <taxon>Mycena</taxon>
    </lineage>
</organism>
<evidence type="ECO:0000256" key="4">
    <source>
        <dbReference type="ARBA" id="ARBA00022842"/>
    </source>
</evidence>
<dbReference type="SUPFAM" id="SSF48576">
    <property type="entry name" value="Terpenoid synthases"/>
    <property type="match status" value="1"/>
</dbReference>
<keyword evidence="8" id="KW-1185">Reference proteome</keyword>
<protein>
    <recommendedName>
        <fullName evidence="6">Terpene synthase</fullName>
        <ecNumber evidence="6">4.2.3.-</ecNumber>
    </recommendedName>
</protein>
<evidence type="ECO:0000256" key="2">
    <source>
        <dbReference type="ARBA" id="ARBA00006333"/>
    </source>
</evidence>
<dbReference type="SFLD" id="SFLDS00005">
    <property type="entry name" value="Isoprenoid_Synthase_Type_I"/>
    <property type="match status" value="1"/>
</dbReference>
<name>A0AAD7G6K6_MYCRO</name>
<dbReference type="GO" id="GO:0008299">
    <property type="term" value="P:isoprenoid biosynthetic process"/>
    <property type="evidence" value="ECO:0007669"/>
    <property type="project" value="UniProtKB-ARBA"/>
</dbReference>
<evidence type="ECO:0000313" key="8">
    <source>
        <dbReference type="Proteomes" id="UP001221757"/>
    </source>
</evidence>
<dbReference type="SFLD" id="SFLDG01020">
    <property type="entry name" value="Terpene_Cyclase_Like_2"/>
    <property type="match status" value="1"/>
</dbReference>
<gene>
    <name evidence="7" type="ORF">B0H17DRAFT_953965</name>
</gene>
<dbReference type="InterPro" id="IPR034686">
    <property type="entry name" value="Terpene_cyclase-like_2"/>
</dbReference>
<evidence type="ECO:0000256" key="5">
    <source>
        <dbReference type="ARBA" id="ARBA00023239"/>
    </source>
</evidence>
<dbReference type="GO" id="GO:0046872">
    <property type="term" value="F:metal ion binding"/>
    <property type="evidence" value="ECO:0007669"/>
    <property type="project" value="UniProtKB-KW"/>
</dbReference>
<dbReference type="Proteomes" id="UP001221757">
    <property type="component" value="Unassembled WGS sequence"/>
</dbReference>
<accession>A0AAD7G6K6</accession>
<keyword evidence="3 6" id="KW-0479">Metal-binding</keyword>
<dbReference type="Gene3D" id="1.10.600.10">
    <property type="entry name" value="Farnesyl Diphosphate Synthase"/>
    <property type="match status" value="1"/>
</dbReference>
<dbReference type="GO" id="GO:0010333">
    <property type="term" value="F:terpene synthase activity"/>
    <property type="evidence" value="ECO:0007669"/>
    <property type="project" value="InterPro"/>
</dbReference>
<evidence type="ECO:0000313" key="7">
    <source>
        <dbReference type="EMBL" id="KAJ7661016.1"/>
    </source>
</evidence>
<keyword evidence="4 6" id="KW-0460">Magnesium</keyword>
<dbReference type="AlphaFoldDB" id="A0AAD7G6K6"/>
<keyword evidence="5 6" id="KW-0456">Lyase</keyword>
<comment type="caution">
    <text evidence="7">The sequence shown here is derived from an EMBL/GenBank/DDBJ whole genome shotgun (WGS) entry which is preliminary data.</text>
</comment>
<comment type="similarity">
    <text evidence="2 6">Belongs to the terpene synthase family.</text>
</comment>
<sequence>MSDTTLIIPDTLRSWPWPRSINPYYPVCKVESSAWCEGFKAFDPRAQKAFNLCDFNLLASLAFPLLNKEGCRVGCDLMNLFFVIDEHTDIAETETAREQADIVMDAIRNPHTPRPPNEWIGGEVSRHILTLTPHPGFWANAIKTATAPSQKRFVDTFQQYMDSVVQQADDRNSSRIRDVKSYFEVRRDTIGAKPSFAICEIHMNLPEAVITHPVVAKLTTLCIDALIIGNDLCSYNVEQARGDDGHNLVTIVMHQYNMNPQQAMNWIGDLHDEIAEEFLNTWDSVPTFGPGPVDREIRTYVDGLGNWVRANDQWSFESERYFGKEGLEIMRRRTVKMLPKMTISSSARVREHPGQSEGLIRITLDFDRMQYINACS</sequence>
<proteinExistence type="inferred from homology"/>
<dbReference type="EMBL" id="JARKIE010000255">
    <property type="protein sequence ID" value="KAJ7661016.1"/>
    <property type="molecule type" value="Genomic_DNA"/>
</dbReference>
<dbReference type="PANTHER" id="PTHR35201">
    <property type="entry name" value="TERPENE SYNTHASE"/>
    <property type="match status" value="1"/>
</dbReference>
<dbReference type="InterPro" id="IPR008949">
    <property type="entry name" value="Isoprenoid_synthase_dom_sf"/>
</dbReference>
<evidence type="ECO:0000256" key="1">
    <source>
        <dbReference type="ARBA" id="ARBA00001946"/>
    </source>
</evidence>